<organism evidence="2">
    <name type="scientific">Sylvanvirus sp</name>
    <dbReference type="NCBI Taxonomy" id="2487774"/>
    <lineage>
        <taxon>Viruses</taxon>
    </lineage>
</organism>
<dbReference type="EMBL" id="MK072542">
    <property type="protein sequence ID" value="AYV87212.1"/>
    <property type="molecule type" value="Genomic_DNA"/>
</dbReference>
<name>A0A3G5AJ18_9VIRU</name>
<sequence length="81" mass="8904">MTTFFQEGIKKDPDSSFSQPITFTFKLSYFFIMGSAISCSVSSNALSTWTGLVQLAMQGPYPTQQQDLSGTWQSTMGNLST</sequence>
<gene>
    <name evidence="2" type="ORF">Sylvanvirus36_1</name>
</gene>
<accession>A0A3G5AJ18</accession>
<feature type="non-terminal residue" evidence="2">
    <location>
        <position position="81"/>
    </location>
</feature>
<evidence type="ECO:0000313" key="2">
    <source>
        <dbReference type="EMBL" id="AYV87212.1"/>
    </source>
</evidence>
<evidence type="ECO:0000256" key="1">
    <source>
        <dbReference type="SAM" id="MobiDB-lite"/>
    </source>
</evidence>
<feature type="region of interest" description="Disordered" evidence="1">
    <location>
        <begin position="62"/>
        <end position="81"/>
    </location>
</feature>
<protein>
    <submittedName>
        <fullName evidence="2">Uncharacterized protein</fullName>
    </submittedName>
</protein>
<proteinExistence type="predicted"/>
<reference evidence="2" key="1">
    <citation type="submission" date="2018-10" db="EMBL/GenBank/DDBJ databases">
        <title>Hidden diversity of soil giant viruses.</title>
        <authorList>
            <person name="Schulz F."/>
            <person name="Alteio L."/>
            <person name="Goudeau D."/>
            <person name="Ryan E.M."/>
            <person name="Malmstrom R.R."/>
            <person name="Blanchard J."/>
            <person name="Woyke T."/>
        </authorList>
    </citation>
    <scope>NUCLEOTIDE SEQUENCE</scope>
    <source>
        <strain evidence="2">SYV1</strain>
    </source>
</reference>